<accession>A0A2T4YMT9</accession>
<proteinExistence type="predicted"/>
<protein>
    <submittedName>
        <fullName evidence="1">Uncharacterized protein</fullName>
    </submittedName>
</protein>
<dbReference type="AlphaFoldDB" id="A0A2T4YMT9"/>
<comment type="caution">
    <text evidence="1">The sequence shown here is derived from an EMBL/GenBank/DDBJ whole genome shotgun (WGS) entry which is preliminary data.</text>
</comment>
<reference evidence="1 2" key="1">
    <citation type="submission" date="2018-04" db="EMBL/GenBank/DDBJ databases">
        <title>Genomic Encyclopedia of Type Strains, Phase III (KMG-III): the genomes of soil and plant-associated and newly described type strains.</title>
        <authorList>
            <person name="Whitman W."/>
        </authorList>
    </citation>
    <scope>NUCLEOTIDE SEQUENCE [LARGE SCALE GENOMIC DNA]</scope>
    <source>
        <strain evidence="1 2">NW12</strain>
    </source>
</reference>
<name>A0A2T4YMT9_9SPHN</name>
<gene>
    <name evidence="1" type="ORF">C8J24_2931</name>
</gene>
<organism evidence="1 2">
    <name type="scientific">Sphingomonas aerolata</name>
    <dbReference type="NCBI Taxonomy" id="185951"/>
    <lineage>
        <taxon>Bacteria</taxon>
        <taxon>Pseudomonadati</taxon>
        <taxon>Pseudomonadota</taxon>
        <taxon>Alphaproteobacteria</taxon>
        <taxon>Sphingomonadales</taxon>
        <taxon>Sphingomonadaceae</taxon>
        <taxon>Sphingomonas</taxon>
    </lineage>
</organism>
<keyword evidence="2" id="KW-1185">Reference proteome</keyword>
<evidence type="ECO:0000313" key="2">
    <source>
        <dbReference type="Proteomes" id="UP000240996"/>
    </source>
</evidence>
<dbReference type="Proteomes" id="UP000240996">
    <property type="component" value="Unassembled WGS sequence"/>
</dbReference>
<dbReference type="EMBL" id="PZZN01000003">
    <property type="protein sequence ID" value="PTM44722.1"/>
    <property type="molecule type" value="Genomic_DNA"/>
</dbReference>
<evidence type="ECO:0000313" key="1">
    <source>
        <dbReference type="EMBL" id="PTM44722.1"/>
    </source>
</evidence>
<sequence length="115" mass="12740">MHHMPASSTPGSVPSNANALLLQAIALRQCVTAVYNRMHVKLAPHILFTRHDDVFVDAVTLQRDGQPPKEIKLGTFKLAGLRDIVVIDEGFRPDAVFNPHDIKYEGVTLFVVEPN</sequence>